<comment type="similarity">
    <text evidence="1 7">Belongs to the class-II pyridine nucleotide-disulfide oxidoreductase family.</text>
</comment>
<organism evidence="10">
    <name type="scientific">Muribaculaceae bacterium Z82</name>
    <dbReference type="NCBI Taxonomy" id="2304548"/>
    <lineage>
        <taxon>Bacteria</taxon>
        <taxon>Pseudomonadati</taxon>
        <taxon>Bacteroidota</taxon>
        <taxon>Bacteroidia</taxon>
        <taxon>Bacteroidales</taxon>
        <taxon>Muribaculaceae</taxon>
    </lineage>
</organism>
<dbReference type="InterPro" id="IPR036188">
    <property type="entry name" value="FAD/NAD-bd_sf"/>
</dbReference>
<evidence type="ECO:0000256" key="4">
    <source>
        <dbReference type="ARBA" id="ARBA00023002"/>
    </source>
</evidence>
<keyword evidence="6 7" id="KW-0676">Redox-active center</keyword>
<dbReference type="EC" id="1.8.1.9" evidence="7"/>
<dbReference type="PRINTS" id="PR00469">
    <property type="entry name" value="PNDRDTASEII"/>
</dbReference>
<dbReference type="InterPro" id="IPR005982">
    <property type="entry name" value="Thioredox_Rdtase"/>
</dbReference>
<name>A0A7C9NT56_9BACT</name>
<dbReference type="EMBL" id="QWKH01000069">
    <property type="protein sequence ID" value="NBI35049.1"/>
    <property type="molecule type" value="Genomic_DNA"/>
</dbReference>
<evidence type="ECO:0000256" key="8">
    <source>
        <dbReference type="RuleBase" id="RU003881"/>
    </source>
</evidence>
<dbReference type="InterPro" id="IPR008255">
    <property type="entry name" value="Pyr_nucl-diS_OxRdtase_2_AS"/>
</dbReference>
<dbReference type="PRINTS" id="PR00368">
    <property type="entry name" value="FADPNR"/>
</dbReference>
<dbReference type="GO" id="GO:0019430">
    <property type="term" value="P:removal of superoxide radicals"/>
    <property type="evidence" value="ECO:0007669"/>
    <property type="project" value="UniProtKB-UniRule"/>
</dbReference>
<keyword evidence="2 7" id="KW-0285">Flavoprotein</keyword>
<dbReference type="Gene3D" id="3.50.50.60">
    <property type="entry name" value="FAD/NAD(P)-binding domain"/>
    <property type="match status" value="2"/>
</dbReference>
<dbReference type="GO" id="GO:0004791">
    <property type="term" value="F:thioredoxin-disulfide reductase (NADPH) activity"/>
    <property type="evidence" value="ECO:0007669"/>
    <property type="project" value="UniProtKB-UniRule"/>
</dbReference>
<comment type="catalytic activity">
    <reaction evidence="7">
        <text>[thioredoxin]-dithiol + NADP(+) = [thioredoxin]-disulfide + NADPH + H(+)</text>
        <dbReference type="Rhea" id="RHEA:20345"/>
        <dbReference type="Rhea" id="RHEA-COMP:10698"/>
        <dbReference type="Rhea" id="RHEA-COMP:10700"/>
        <dbReference type="ChEBI" id="CHEBI:15378"/>
        <dbReference type="ChEBI" id="CHEBI:29950"/>
        <dbReference type="ChEBI" id="CHEBI:50058"/>
        <dbReference type="ChEBI" id="CHEBI:57783"/>
        <dbReference type="ChEBI" id="CHEBI:58349"/>
        <dbReference type="EC" id="1.8.1.9"/>
    </reaction>
</comment>
<dbReference type="GO" id="GO:0005737">
    <property type="term" value="C:cytoplasm"/>
    <property type="evidence" value="ECO:0007669"/>
    <property type="project" value="InterPro"/>
</dbReference>
<evidence type="ECO:0000256" key="7">
    <source>
        <dbReference type="RuleBase" id="RU003880"/>
    </source>
</evidence>
<evidence type="ECO:0000256" key="1">
    <source>
        <dbReference type="ARBA" id="ARBA00009333"/>
    </source>
</evidence>
<keyword evidence="8" id="KW-0521">NADP</keyword>
<comment type="caution">
    <text evidence="10">The sequence shown here is derived from an EMBL/GenBank/DDBJ whole genome shotgun (WGS) entry which is preliminary data.</text>
</comment>
<evidence type="ECO:0000256" key="2">
    <source>
        <dbReference type="ARBA" id="ARBA00022630"/>
    </source>
</evidence>
<evidence type="ECO:0000259" key="9">
    <source>
        <dbReference type="Pfam" id="PF07992"/>
    </source>
</evidence>
<keyword evidence="3 7" id="KW-0274">FAD</keyword>
<keyword evidence="5" id="KW-1015">Disulfide bond</keyword>
<sequence>MEEQNFIPKSDSAKAASGGVLDVAIVGAGPAGLTAALYAARAGLACAVFERMTPGGQLGQTEHVENYPGFPEGVNGFELAFAMKQQAERFGARFVGEEVAAVDFAKPVKTLFTAFGSYQAKAVIVATGARARKLGIPLEDELAGRGVSYCATCDGNFFRGKTVAVVGGGNTAVADAIYLSRICEKVLLVHRRDTLRATKVYHDALRELPNVEFYWNSQVTGLVAEDGKLAGLRIEQASDDGTPRMVDVPASALFVAVGTVPNSEFLGDALERNEAGYVVASESGATSVAGVFAAGDVREKSLRQVVTATGDGAVCAEEASAYLVALAA</sequence>
<evidence type="ECO:0000256" key="3">
    <source>
        <dbReference type="ARBA" id="ARBA00022827"/>
    </source>
</evidence>
<accession>A0A7C9NT56</accession>
<reference evidence="10" key="1">
    <citation type="submission" date="2018-08" db="EMBL/GenBank/DDBJ databases">
        <title>Murine metabolic-syndrome-specific gut microbial biobank.</title>
        <authorList>
            <person name="Liu C."/>
        </authorList>
    </citation>
    <scope>NUCLEOTIDE SEQUENCE [LARGE SCALE GENOMIC DNA]</scope>
    <source>
        <strain evidence="10">Z82</strain>
    </source>
</reference>
<comment type="subunit">
    <text evidence="7">Homodimer.</text>
</comment>
<dbReference type="SUPFAM" id="SSF51905">
    <property type="entry name" value="FAD/NAD(P)-binding domain"/>
    <property type="match status" value="1"/>
</dbReference>
<dbReference type="InterPro" id="IPR050097">
    <property type="entry name" value="Ferredoxin-NADP_redctase_2"/>
</dbReference>
<dbReference type="InterPro" id="IPR023753">
    <property type="entry name" value="FAD/NAD-binding_dom"/>
</dbReference>
<dbReference type="Pfam" id="PF07992">
    <property type="entry name" value="Pyr_redox_2"/>
    <property type="match status" value="1"/>
</dbReference>
<dbReference type="AlphaFoldDB" id="A0A7C9NT56"/>
<gene>
    <name evidence="10" type="primary">trxB</name>
    <name evidence="10" type="ORF">D1639_08430</name>
</gene>
<dbReference type="NCBIfam" id="TIGR01292">
    <property type="entry name" value="TRX_reduct"/>
    <property type="match status" value="1"/>
</dbReference>
<dbReference type="PANTHER" id="PTHR48105">
    <property type="entry name" value="THIOREDOXIN REDUCTASE 1-RELATED-RELATED"/>
    <property type="match status" value="1"/>
</dbReference>
<protein>
    <recommendedName>
        <fullName evidence="7">Thioredoxin reductase</fullName>
        <ecNumber evidence="7">1.8.1.9</ecNumber>
    </recommendedName>
</protein>
<evidence type="ECO:0000313" key="10">
    <source>
        <dbReference type="EMBL" id="NBI35049.1"/>
    </source>
</evidence>
<evidence type="ECO:0000256" key="6">
    <source>
        <dbReference type="ARBA" id="ARBA00023284"/>
    </source>
</evidence>
<evidence type="ECO:0000256" key="5">
    <source>
        <dbReference type="ARBA" id="ARBA00023157"/>
    </source>
</evidence>
<proteinExistence type="inferred from homology"/>
<keyword evidence="4 7" id="KW-0560">Oxidoreductase</keyword>
<dbReference type="PROSITE" id="PS00573">
    <property type="entry name" value="PYRIDINE_REDOX_2"/>
    <property type="match status" value="1"/>
</dbReference>
<feature type="domain" description="FAD/NAD(P)-binding" evidence="9">
    <location>
        <begin position="22"/>
        <end position="312"/>
    </location>
</feature>
<comment type="cofactor">
    <cofactor evidence="8">
        <name>FAD</name>
        <dbReference type="ChEBI" id="CHEBI:57692"/>
    </cofactor>
    <text evidence="8">Binds 1 FAD per subunit.</text>
</comment>